<sequence length="196" mass="22806">MLDHDAWCPWHPAELAQRLAGISQPWCIVGGWALDLWHGQQTREHEDLEFTVLRHDQHIFRQALKGMEFHSAGNGIVERLPANEDAPPAISQIWCEDVAERCWRVDMMIEDGTPGRWVYKRDPAIVRQRTGIVGRTPDGIPYLKPAAILLFKAKYRRPKDEFDFEQALPKLEKPEREWLKTCLDISHPRHEWAGML</sequence>
<dbReference type="Proteomes" id="UP000536262">
    <property type="component" value="Unassembled WGS sequence"/>
</dbReference>
<dbReference type="AlphaFoldDB" id="A0A7X0KI52"/>
<dbReference type="InterPro" id="IPR019646">
    <property type="entry name" value="Aminoglyc_AdlTrfase"/>
</dbReference>
<organism evidence="1 2">
    <name type="scientific">Aminobacter aganoensis</name>
    <dbReference type="NCBI Taxonomy" id="83264"/>
    <lineage>
        <taxon>Bacteria</taxon>
        <taxon>Pseudomonadati</taxon>
        <taxon>Pseudomonadota</taxon>
        <taxon>Alphaproteobacteria</taxon>
        <taxon>Hyphomicrobiales</taxon>
        <taxon>Phyllobacteriaceae</taxon>
        <taxon>Aminobacter</taxon>
    </lineage>
</organism>
<proteinExistence type="predicted"/>
<comment type="caution">
    <text evidence="1">The sequence shown here is derived from an EMBL/GenBank/DDBJ whole genome shotgun (WGS) entry which is preliminary data.</text>
</comment>
<name>A0A7X0KI52_9HYPH</name>
<protein>
    <recommendedName>
        <fullName evidence="3">Amino acid transporter</fullName>
    </recommendedName>
</protein>
<accession>A0A7X0KI52</accession>
<gene>
    <name evidence="1" type="ORF">GGR00_000220</name>
</gene>
<evidence type="ECO:0000313" key="1">
    <source>
        <dbReference type="EMBL" id="MBB6352468.1"/>
    </source>
</evidence>
<dbReference type="Gene3D" id="3.30.460.40">
    <property type="match status" value="1"/>
</dbReference>
<dbReference type="RefSeq" id="WP_246441251.1">
    <property type="nucleotide sequence ID" value="NZ_BAABEG010000001.1"/>
</dbReference>
<reference evidence="1 2" key="1">
    <citation type="submission" date="2020-08" db="EMBL/GenBank/DDBJ databases">
        <title>Genomic Encyclopedia of Type Strains, Phase IV (KMG-IV): sequencing the most valuable type-strain genomes for metagenomic binning, comparative biology and taxonomic classification.</title>
        <authorList>
            <person name="Goeker M."/>
        </authorList>
    </citation>
    <scope>NUCLEOTIDE SEQUENCE [LARGE SCALE GENOMIC DNA]</scope>
    <source>
        <strain evidence="1 2">DSM 7051</strain>
    </source>
</reference>
<keyword evidence="2" id="KW-1185">Reference proteome</keyword>
<evidence type="ECO:0008006" key="3">
    <source>
        <dbReference type="Google" id="ProtNLM"/>
    </source>
</evidence>
<dbReference type="Pfam" id="PF10706">
    <property type="entry name" value="Aminoglyc_resit"/>
    <property type="match status" value="1"/>
</dbReference>
<dbReference type="EMBL" id="JACHOU010000001">
    <property type="protein sequence ID" value="MBB6352468.1"/>
    <property type="molecule type" value="Genomic_DNA"/>
</dbReference>
<evidence type="ECO:0000313" key="2">
    <source>
        <dbReference type="Proteomes" id="UP000536262"/>
    </source>
</evidence>